<dbReference type="InterPro" id="IPR001448">
    <property type="entry name" value="SASP_alpha/beta-type"/>
</dbReference>
<feature type="compositionally biased region" description="Polar residues" evidence="1">
    <location>
        <begin position="1"/>
        <end position="17"/>
    </location>
</feature>
<dbReference type="AlphaFoldDB" id="A0A1H6VLX7"/>
<dbReference type="Pfam" id="PF00269">
    <property type="entry name" value="SASP"/>
    <property type="match status" value="1"/>
</dbReference>
<sequence length="56" mass="6120">MANQPDNERSNNQSGRSANDDNGDMSVREAGQKGGQRVRELVEEGKQSEGDRGSDR</sequence>
<reference evidence="2 3" key="1">
    <citation type="submission" date="2016-10" db="EMBL/GenBank/DDBJ databases">
        <authorList>
            <person name="de Groot N.N."/>
        </authorList>
    </citation>
    <scope>NUCLEOTIDE SEQUENCE [LARGE SCALE GENOMIC DNA]</scope>
    <source>
        <strain evidence="2 3">DSM 26515</strain>
    </source>
</reference>
<dbReference type="Proteomes" id="UP000199420">
    <property type="component" value="Unassembled WGS sequence"/>
</dbReference>
<dbReference type="GO" id="GO:0003690">
    <property type="term" value="F:double-stranded DNA binding"/>
    <property type="evidence" value="ECO:0007669"/>
    <property type="project" value="InterPro"/>
</dbReference>
<accession>A0A1H6VLX7</accession>
<evidence type="ECO:0000313" key="2">
    <source>
        <dbReference type="EMBL" id="SEJ01730.1"/>
    </source>
</evidence>
<protein>
    <submittedName>
        <fullName evidence="2">Small, acid-soluble spore protein, alpha/beta type</fullName>
    </submittedName>
</protein>
<feature type="region of interest" description="Disordered" evidence="1">
    <location>
        <begin position="1"/>
        <end position="56"/>
    </location>
</feature>
<organism evidence="2 3">
    <name type="scientific">Frateuria terrea</name>
    <dbReference type="NCBI Taxonomy" id="529704"/>
    <lineage>
        <taxon>Bacteria</taxon>
        <taxon>Pseudomonadati</taxon>
        <taxon>Pseudomonadota</taxon>
        <taxon>Gammaproteobacteria</taxon>
        <taxon>Lysobacterales</taxon>
        <taxon>Rhodanobacteraceae</taxon>
        <taxon>Frateuria</taxon>
    </lineage>
</organism>
<evidence type="ECO:0000313" key="3">
    <source>
        <dbReference type="Proteomes" id="UP000199420"/>
    </source>
</evidence>
<dbReference type="EMBL" id="FNYC01000004">
    <property type="protein sequence ID" value="SEJ01730.1"/>
    <property type="molecule type" value="Genomic_DNA"/>
</dbReference>
<feature type="compositionally biased region" description="Basic and acidic residues" evidence="1">
    <location>
        <begin position="26"/>
        <end position="56"/>
    </location>
</feature>
<keyword evidence="3" id="KW-1185">Reference proteome</keyword>
<dbReference type="RefSeq" id="WP_139202428.1">
    <property type="nucleotide sequence ID" value="NZ_FNYC01000004.1"/>
</dbReference>
<evidence type="ECO:0000256" key="1">
    <source>
        <dbReference type="SAM" id="MobiDB-lite"/>
    </source>
</evidence>
<gene>
    <name evidence="2" type="ORF">SAMN04487997_2212</name>
</gene>
<dbReference type="GO" id="GO:0006265">
    <property type="term" value="P:DNA topological change"/>
    <property type="evidence" value="ECO:0007669"/>
    <property type="project" value="InterPro"/>
</dbReference>
<proteinExistence type="predicted"/>
<name>A0A1H6VLX7_9GAMM</name>